<protein>
    <recommendedName>
        <fullName evidence="2">Putative cysteine ligase BshC</fullName>
        <ecNumber evidence="2">6.-.-.-</ecNumber>
    </recommendedName>
</protein>
<dbReference type="InterPro" id="IPR011199">
    <property type="entry name" value="Bacillithiol_biosynth_BshC"/>
</dbReference>
<evidence type="ECO:0000313" key="5">
    <source>
        <dbReference type="EMBL" id="AWX45600.1"/>
    </source>
</evidence>
<comment type="similarity">
    <text evidence="2">Belongs to the BshC family.</text>
</comment>
<dbReference type="InterPro" id="IPR055398">
    <property type="entry name" value="Rossmann-like_BshC"/>
</dbReference>
<dbReference type="AlphaFoldDB" id="A0A2Z4LV66"/>
<proteinExistence type="inferred from homology"/>
<dbReference type="Proteomes" id="UP000248536">
    <property type="component" value="Chromosome"/>
</dbReference>
<dbReference type="Pfam" id="PF24850">
    <property type="entry name" value="CC_BshC"/>
    <property type="match status" value="1"/>
</dbReference>
<dbReference type="KEGG" id="spon:HME9304_02627"/>
<accession>A0A2Z4LV66</accession>
<dbReference type="HAMAP" id="MF_01867">
    <property type="entry name" value="BshC"/>
    <property type="match status" value="1"/>
</dbReference>
<feature type="domain" description="Bacillithiol biosynthesis BshC C-terminal coiled-coil" evidence="4">
    <location>
        <begin position="377"/>
        <end position="533"/>
    </location>
</feature>
<sequence length="534" mass="61766">MEVDCIPFRETGYFSKLICDYLDQKKELIPFFNRFPNLDNFKDQLKEKAANYPVANRKILVNALNGQYVGFQVSDATAEKITLLEQKKTFTVVTGHQLNLFTGPLYFLYKIISTINLSEQLKSEYPEHDFVPIYWMATEDHDFDEINYFNFNGQKVQWNKDASGAVGSLSTEGLDSVMDTFASKIGNTDNANRLKSMFKSAYVEHSNLSDATRYLANELFGKYGLVIVDGDDAVLKQLLVPFAKKDIIGHEPFHKVSESIDALSTISSDYTIQVNPREINYFYLLNGIRERIVKKDDNFYVNNTEIEFSQSELLQELESYPERFSPNVIARPLYQEVILPNLCYIGGGGELAYWLELKSYFDSMDITFPMLLLRNSALLITEKELKKIEKLDLKVADLFLKQNSFINKKIREISNIDIDFSPQKKHLEEQFRNLYQLAEQTDKTFIGAVKAQEVKQKKGLDALEKRLLKAQKRKLKDHVVRMTDIQNELFPNKSLQERQLNFSTLYLEFGEQLIPNLIEHLQPLAHEFLIVKMS</sequence>
<dbReference type="EC" id="6.-.-.-" evidence="2"/>
<reference evidence="5 6" key="1">
    <citation type="submission" date="2018-06" db="EMBL/GenBank/DDBJ databases">
        <title>Spongiibacterium sp. HME9304 Genome sequencing and assembly.</title>
        <authorList>
            <person name="Kang H."/>
            <person name="Kim H."/>
            <person name="Joh K."/>
        </authorList>
    </citation>
    <scope>NUCLEOTIDE SEQUENCE [LARGE SCALE GENOMIC DNA]</scope>
    <source>
        <strain evidence="5 6">HME9304</strain>
    </source>
</reference>
<organism evidence="5 6">
    <name type="scientific">Flagellimonas maritima</name>
    <dbReference type="NCBI Taxonomy" id="1383885"/>
    <lineage>
        <taxon>Bacteria</taxon>
        <taxon>Pseudomonadati</taxon>
        <taxon>Bacteroidota</taxon>
        <taxon>Flavobacteriia</taxon>
        <taxon>Flavobacteriales</taxon>
        <taxon>Flavobacteriaceae</taxon>
        <taxon>Flagellimonas</taxon>
    </lineage>
</organism>
<dbReference type="PIRSF" id="PIRSF012535">
    <property type="entry name" value="UCP012535"/>
    <property type="match status" value="1"/>
</dbReference>
<keyword evidence="6" id="KW-1185">Reference proteome</keyword>
<evidence type="ECO:0000313" key="6">
    <source>
        <dbReference type="Proteomes" id="UP000248536"/>
    </source>
</evidence>
<keyword evidence="1 2" id="KW-0436">Ligase</keyword>
<dbReference type="OrthoDB" id="9765151at2"/>
<name>A0A2Z4LV66_9FLAO</name>
<dbReference type="RefSeq" id="WP_112378974.1">
    <property type="nucleotide sequence ID" value="NZ_CP030104.1"/>
</dbReference>
<evidence type="ECO:0000256" key="1">
    <source>
        <dbReference type="ARBA" id="ARBA00022598"/>
    </source>
</evidence>
<feature type="domain" description="Bacillithiol biosynthesis BshC N-terminal Rossmann-like" evidence="3">
    <location>
        <begin position="1"/>
        <end position="375"/>
    </location>
</feature>
<evidence type="ECO:0000259" key="4">
    <source>
        <dbReference type="Pfam" id="PF24850"/>
    </source>
</evidence>
<dbReference type="NCBIfam" id="TIGR03998">
    <property type="entry name" value="thiol_BshC"/>
    <property type="match status" value="1"/>
</dbReference>
<evidence type="ECO:0000256" key="2">
    <source>
        <dbReference type="HAMAP-Rule" id="MF_01867"/>
    </source>
</evidence>
<dbReference type="Pfam" id="PF10079">
    <property type="entry name" value="Rossmann-like_BshC"/>
    <property type="match status" value="1"/>
</dbReference>
<dbReference type="GO" id="GO:0016874">
    <property type="term" value="F:ligase activity"/>
    <property type="evidence" value="ECO:0007669"/>
    <property type="project" value="UniProtKB-UniRule"/>
</dbReference>
<gene>
    <name evidence="2" type="primary">bshC</name>
    <name evidence="5" type="ORF">HME9304_02627</name>
</gene>
<evidence type="ECO:0000259" key="3">
    <source>
        <dbReference type="Pfam" id="PF10079"/>
    </source>
</evidence>
<dbReference type="InterPro" id="IPR055399">
    <property type="entry name" value="CC_BshC"/>
</dbReference>
<dbReference type="EMBL" id="CP030104">
    <property type="protein sequence ID" value="AWX45600.1"/>
    <property type="molecule type" value="Genomic_DNA"/>
</dbReference>